<dbReference type="CDD" id="cd16358">
    <property type="entry name" value="GlxI_Ni"/>
    <property type="match status" value="1"/>
</dbReference>
<feature type="domain" description="VOC" evidence="14">
    <location>
        <begin position="2"/>
        <end position="126"/>
    </location>
</feature>
<evidence type="ECO:0000256" key="5">
    <source>
        <dbReference type="ARBA" id="ARBA00023239"/>
    </source>
</evidence>
<proteinExistence type="inferred from homology"/>
<evidence type="ECO:0000256" key="13">
    <source>
        <dbReference type="PIRSR" id="PIRSR604361-3"/>
    </source>
</evidence>
<dbReference type="GO" id="GO:0004462">
    <property type="term" value="F:lactoylglutathione lyase activity"/>
    <property type="evidence" value="ECO:0007669"/>
    <property type="project" value="UniProtKB-EC"/>
</dbReference>
<evidence type="ECO:0000259" key="14">
    <source>
        <dbReference type="PROSITE" id="PS51819"/>
    </source>
</evidence>
<comment type="catalytic activity">
    <reaction evidence="11">
        <text>(R)-S-lactoylglutathione = methylglyoxal + glutathione</text>
        <dbReference type="Rhea" id="RHEA:19069"/>
        <dbReference type="ChEBI" id="CHEBI:17158"/>
        <dbReference type="ChEBI" id="CHEBI:57474"/>
        <dbReference type="ChEBI" id="CHEBI:57925"/>
        <dbReference type="EC" id="4.4.1.5"/>
    </reaction>
</comment>
<dbReference type="PROSITE" id="PS51819">
    <property type="entry name" value="VOC"/>
    <property type="match status" value="1"/>
</dbReference>
<evidence type="ECO:0000256" key="3">
    <source>
        <dbReference type="ARBA" id="ARBA00012081"/>
    </source>
</evidence>
<evidence type="ECO:0000256" key="10">
    <source>
        <dbReference type="ARBA" id="ARBA00033298"/>
    </source>
</evidence>
<gene>
    <name evidence="15" type="ORF">NIES21_53340</name>
</gene>
<keyword evidence="4 13" id="KW-0479">Metal-binding</keyword>
<dbReference type="Proteomes" id="UP000218287">
    <property type="component" value="Chromosome"/>
</dbReference>
<dbReference type="InterPro" id="IPR004360">
    <property type="entry name" value="Glyas_Fos-R_dOase_dom"/>
</dbReference>
<evidence type="ECO:0000256" key="7">
    <source>
        <dbReference type="ARBA" id="ARBA00030537"/>
    </source>
</evidence>
<dbReference type="UniPathway" id="UPA00619">
    <property type="reaction ID" value="UER00675"/>
</dbReference>
<evidence type="ECO:0000256" key="9">
    <source>
        <dbReference type="ARBA" id="ARBA00032460"/>
    </source>
</evidence>
<dbReference type="GO" id="GO:0005737">
    <property type="term" value="C:cytoplasm"/>
    <property type="evidence" value="ECO:0007669"/>
    <property type="project" value="TreeGrafter"/>
</dbReference>
<comment type="pathway">
    <text evidence="1">Secondary metabolite metabolism; methylglyoxal degradation; (R)-lactate from methylglyoxal: step 1/2.</text>
</comment>
<feature type="binding site" evidence="13">
    <location>
        <position position="74"/>
    </location>
    <ligand>
        <name>Zn(2+)</name>
        <dbReference type="ChEBI" id="CHEBI:29105"/>
        <note>ligand shared between dimeric partners</note>
    </ligand>
</feature>
<dbReference type="OrthoDB" id="192739at2"/>
<comment type="cofactor">
    <cofactor evidence="13">
        <name>Zn(2+)</name>
        <dbReference type="ChEBI" id="CHEBI:29105"/>
    </cofactor>
    <text evidence="13">Binds 1 zinc ion per subunit. In the homodimer, two zinc ions are bound between subunits.</text>
</comment>
<dbReference type="PROSITE" id="PS00935">
    <property type="entry name" value="GLYOXALASE_I_2"/>
    <property type="match status" value="1"/>
</dbReference>
<dbReference type="GO" id="GO:0046872">
    <property type="term" value="F:metal ion binding"/>
    <property type="evidence" value="ECO:0007669"/>
    <property type="project" value="UniProtKB-KW"/>
</dbReference>
<feature type="active site" description="Proton donor/acceptor" evidence="12">
    <location>
        <position position="122"/>
    </location>
</feature>
<dbReference type="GO" id="GO:0019243">
    <property type="term" value="P:methylglyoxal catabolic process to D-lactate via S-lactoyl-glutathione"/>
    <property type="evidence" value="ECO:0007669"/>
    <property type="project" value="TreeGrafter"/>
</dbReference>
<evidence type="ECO:0000256" key="6">
    <source>
        <dbReference type="ARBA" id="ARBA00030291"/>
    </source>
</evidence>
<sequence>MRLLHTMLRVGNLEESLKFYCELLGMKLLRRKDYPGGEFTLAFVGYGDESDNAVIELTYNWGVEKYELGNAYGHIALGVDDIYTTCEAIKNRGGKVVREPGPMKHGSTVIAFVEDPDGYKIELIQLGSQGSAVKQSSQDQLVSP</sequence>
<dbReference type="InterPro" id="IPR029068">
    <property type="entry name" value="Glyas_Bleomycin-R_OHBP_Dase"/>
</dbReference>
<keyword evidence="16" id="KW-1185">Reference proteome</keyword>
<comment type="similarity">
    <text evidence="2">Belongs to the glyoxalase I family.</text>
</comment>
<dbReference type="InterPro" id="IPR018146">
    <property type="entry name" value="Glyoxalase_1_CS"/>
</dbReference>
<dbReference type="Gene3D" id="3.10.180.10">
    <property type="entry name" value="2,3-Dihydroxybiphenyl 1,2-Dioxygenase, domain 1"/>
    <property type="match status" value="1"/>
</dbReference>
<dbReference type="SUPFAM" id="SSF54593">
    <property type="entry name" value="Glyoxalase/Bleomycin resistance protein/Dihydroxybiphenyl dioxygenase"/>
    <property type="match status" value="1"/>
</dbReference>
<feature type="binding site" evidence="13">
    <location>
        <position position="56"/>
    </location>
    <ligand>
        <name>Zn(2+)</name>
        <dbReference type="ChEBI" id="CHEBI:29105"/>
        <note>ligand shared between dimeric partners</note>
    </ligand>
</feature>
<reference evidence="15 16" key="1">
    <citation type="submission" date="2017-06" db="EMBL/GenBank/DDBJ databases">
        <title>Genome sequencing of cyanobaciteial culture collection at National Institute for Environmental Studies (NIES).</title>
        <authorList>
            <person name="Hirose Y."/>
            <person name="Shimura Y."/>
            <person name="Fujisawa T."/>
            <person name="Nakamura Y."/>
            <person name="Kawachi M."/>
        </authorList>
    </citation>
    <scope>NUCLEOTIDE SEQUENCE [LARGE SCALE GENOMIC DNA]</scope>
    <source>
        <strain evidence="15 16">NIES-21</strain>
    </source>
</reference>
<organism evidence="15 16">
    <name type="scientific">Anabaenopsis circularis NIES-21</name>
    <dbReference type="NCBI Taxonomy" id="1085406"/>
    <lineage>
        <taxon>Bacteria</taxon>
        <taxon>Bacillati</taxon>
        <taxon>Cyanobacteriota</taxon>
        <taxon>Cyanophyceae</taxon>
        <taxon>Nostocales</taxon>
        <taxon>Nodulariaceae</taxon>
        <taxon>Anabaenopsis</taxon>
    </lineage>
</organism>
<evidence type="ECO:0000256" key="4">
    <source>
        <dbReference type="ARBA" id="ARBA00022723"/>
    </source>
</evidence>
<evidence type="ECO:0000256" key="11">
    <source>
        <dbReference type="ARBA" id="ARBA00048273"/>
    </source>
</evidence>
<dbReference type="InterPro" id="IPR004361">
    <property type="entry name" value="Glyoxalase_1"/>
</dbReference>
<evidence type="ECO:0000256" key="2">
    <source>
        <dbReference type="ARBA" id="ARBA00010363"/>
    </source>
</evidence>
<evidence type="ECO:0000256" key="8">
    <source>
        <dbReference type="ARBA" id="ARBA00030892"/>
    </source>
</evidence>
<protein>
    <recommendedName>
        <fullName evidence="3">lactoylglutathione lyase</fullName>
        <ecNumber evidence="3">4.4.1.5</ecNumber>
    </recommendedName>
    <alternativeName>
        <fullName evidence="8">Aldoketomutase</fullName>
    </alternativeName>
    <alternativeName>
        <fullName evidence="7">Glyoxalase I</fullName>
    </alternativeName>
    <alternativeName>
        <fullName evidence="6">Ketone-aldehyde mutase</fullName>
    </alternativeName>
    <alternativeName>
        <fullName evidence="9">Methylglyoxalase</fullName>
    </alternativeName>
    <alternativeName>
        <fullName evidence="10">S-D-lactoylglutathione methylglyoxal lyase</fullName>
    </alternativeName>
</protein>
<dbReference type="EMBL" id="AP018174">
    <property type="protein sequence ID" value="BAY19471.1"/>
    <property type="molecule type" value="Genomic_DNA"/>
</dbReference>
<dbReference type="InterPro" id="IPR037523">
    <property type="entry name" value="VOC_core"/>
</dbReference>
<name>A0A1Z4GPM3_9CYAN</name>
<feature type="binding site" evidence="13">
    <location>
        <position position="122"/>
    </location>
    <ligand>
        <name>Zn(2+)</name>
        <dbReference type="ChEBI" id="CHEBI:29105"/>
        <note>ligand shared between dimeric partners</note>
    </ligand>
</feature>
<dbReference type="PANTHER" id="PTHR46036:SF5">
    <property type="entry name" value="LACTOYLGLUTATHIONE LYASE"/>
    <property type="match status" value="1"/>
</dbReference>
<dbReference type="PANTHER" id="PTHR46036">
    <property type="entry name" value="LACTOYLGLUTATHIONE LYASE"/>
    <property type="match status" value="1"/>
</dbReference>
<evidence type="ECO:0000313" key="16">
    <source>
        <dbReference type="Proteomes" id="UP000218287"/>
    </source>
</evidence>
<dbReference type="NCBIfam" id="TIGR00068">
    <property type="entry name" value="glyox_I"/>
    <property type="match status" value="1"/>
</dbReference>
<dbReference type="Pfam" id="PF00903">
    <property type="entry name" value="Glyoxalase"/>
    <property type="match status" value="1"/>
</dbReference>
<accession>A0A1Z4GPM3</accession>
<dbReference type="AlphaFoldDB" id="A0A1Z4GPM3"/>
<keyword evidence="13" id="KW-0862">Zinc</keyword>
<keyword evidence="5 15" id="KW-0456">Lyase</keyword>
<evidence type="ECO:0000256" key="12">
    <source>
        <dbReference type="PIRSR" id="PIRSR604361-1"/>
    </source>
</evidence>
<dbReference type="EC" id="4.4.1.5" evidence="3"/>
<evidence type="ECO:0000256" key="1">
    <source>
        <dbReference type="ARBA" id="ARBA00005008"/>
    </source>
</evidence>
<evidence type="ECO:0000313" key="15">
    <source>
        <dbReference type="EMBL" id="BAY19471.1"/>
    </source>
</evidence>